<dbReference type="PANTHER" id="PTHR13799">
    <property type="entry name" value="NGG1 INTERACTING FACTOR 3"/>
    <property type="match status" value="1"/>
</dbReference>
<dbReference type="NCBIfam" id="TIGR00486">
    <property type="entry name" value="YbgI_SA1388"/>
    <property type="match status" value="1"/>
</dbReference>
<dbReference type="Proteomes" id="UP000030905">
    <property type="component" value="Chromosome"/>
</dbReference>
<dbReference type="RefSeq" id="WP_003441596.1">
    <property type="nucleotide sequence ID" value="NZ_ANZB01000002.1"/>
</dbReference>
<evidence type="ECO:0000256" key="4">
    <source>
        <dbReference type="PIRSR" id="PIRSR602678-1"/>
    </source>
</evidence>
<evidence type="ECO:0000313" key="6">
    <source>
        <dbReference type="EMBL" id="KRU11646.1"/>
    </source>
</evidence>
<evidence type="ECO:0000256" key="3">
    <source>
        <dbReference type="ARBA" id="ARBA00022723"/>
    </source>
</evidence>
<keyword evidence="8" id="KW-1185">Reference proteome</keyword>
<evidence type="ECO:0000256" key="1">
    <source>
        <dbReference type="ARBA" id="ARBA00006964"/>
    </source>
</evidence>
<organism evidence="5 8">
    <name type="scientific">Clostridium pasteurianum DSM 525 = ATCC 6013</name>
    <dbReference type="NCBI Taxonomy" id="1262449"/>
    <lineage>
        <taxon>Bacteria</taxon>
        <taxon>Bacillati</taxon>
        <taxon>Bacillota</taxon>
        <taxon>Clostridia</taxon>
        <taxon>Eubacteriales</taxon>
        <taxon>Clostridiaceae</taxon>
        <taxon>Clostridium</taxon>
    </lineage>
</organism>
<dbReference type="GO" id="GO:0046872">
    <property type="term" value="F:metal ion binding"/>
    <property type="evidence" value="ECO:0007669"/>
    <property type="project" value="UniProtKB-KW"/>
</dbReference>
<protein>
    <recommendedName>
        <fullName evidence="2">GTP cyclohydrolase 1 type 2 homolog</fullName>
    </recommendedName>
</protein>
<proteinExistence type="inferred from homology"/>
<reference evidence="6 7" key="3">
    <citation type="journal article" name="Genome Announc.">
        <title>Improved Draft Genome Sequence of Clostridium pasteurianum Strain ATCC 6013 (DSM 525) Using a Hybrid Next-Generation Sequencing Approach.</title>
        <authorList>
            <person name="Pyne M.E."/>
            <person name="Utturkar S."/>
            <person name="Brown S.D."/>
            <person name="Moo-Young M."/>
            <person name="Chung D.A."/>
            <person name="Chou C.P."/>
        </authorList>
    </citation>
    <scope>NUCLEOTIDE SEQUENCE [LARGE SCALE GENOMIC DNA]</scope>
    <source>
        <strain evidence="6 7">ATCC 6013</strain>
    </source>
</reference>
<feature type="binding site" evidence="4">
    <location>
        <position position="234"/>
    </location>
    <ligand>
        <name>a divalent metal cation</name>
        <dbReference type="ChEBI" id="CHEBI:60240"/>
        <label>1</label>
    </ligand>
</feature>
<feature type="binding site" evidence="4">
    <location>
        <position position="105"/>
    </location>
    <ligand>
        <name>a divalent metal cation</name>
        <dbReference type="ChEBI" id="CHEBI:60240"/>
        <label>1</label>
    </ligand>
</feature>
<keyword evidence="5" id="KW-0378">Hydrolase</keyword>
<dbReference type="InterPro" id="IPR002678">
    <property type="entry name" value="DUF34/NIF3"/>
</dbReference>
<evidence type="ECO:0000256" key="2">
    <source>
        <dbReference type="ARBA" id="ARBA00022112"/>
    </source>
</evidence>
<evidence type="ECO:0000313" key="8">
    <source>
        <dbReference type="Proteomes" id="UP000030905"/>
    </source>
</evidence>
<feature type="binding site" evidence="4">
    <location>
        <position position="67"/>
    </location>
    <ligand>
        <name>a divalent metal cation</name>
        <dbReference type="ChEBI" id="CHEBI:60240"/>
        <label>1</label>
    </ligand>
</feature>
<accession>A0A0H3J351</accession>
<evidence type="ECO:0000313" key="7">
    <source>
        <dbReference type="Proteomes" id="UP000028042"/>
    </source>
</evidence>
<dbReference type="KEGG" id="cpat:CLPA_c22860"/>
<reference evidence="5 8" key="1">
    <citation type="journal article" date="2015" name="Genome Announc.">
        <title>Complete Genome Sequence of the Nitrogen-Fixing and Solvent-Producing Clostridium pasteurianum DSM 525.</title>
        <authorList>
            <person name="Poehlein A."/>
            <person name="Grosse-Honebrink A."/>
            <person name="Zhang Y."/>
            <person name="Minton N.P."/>
            <person name="Daniel R."/>
        </authorList>
    </citation>
    <scope>NUCLEOTIDE SEQUENCE [LARGE SCALE GENOMIC DNA]</scope>
    <source>
        <strain evidence="5">DSM 525</strain>
        <strain evidence="8">DSM 525 / ATCC 6013</strain>
    </source>
</reference>
<reference evidence="6" key="2">
    <citation type="submission" date="2015-10" db="EMBL/GenBank/DDBJ databases">
        <title>Improved Draft Genome Sequence of Clostridium pasteurianum Strain ATCC 6013 (DSM 525) Using a Hybrid Next-Generation Sequencing Approach.</title>
        <authorList>
            <person name="Pyne M.E."/>
            <person name="Utturkar S.M."/>
            <person name="Brown S.D."/>
            <person name="Moo-Young M."/>
            <person name="Chung D.A."/>
            <person name="Chou P.C."/>
        </authorList>
    </citation>
    <scope>NUCLEOTIDE SEQUENCE</scope>
    <source>
        <strain evidence="6">ATCC 6013</strain>
    </source>
</reference>
<dbReference type="InterPro" id="IPR036069">
    <property type="entry name" value="DUF34/NIF3_sf"/>
</dbReference>
<dbReference type="GeneID" id="93074430"/>
<dbReference type="EMBL" id="CP009268">
    <property type="protein sequence ID" value="AJA52344.1"/>
    <property type="molecule type" value="Genomic_DNA"/>
</dbReference>
<feature type="binding site" evidence="4">
    <location>
        <position position="66"/>
    </location>
    <ligand>
        <name>a divalent metal cation</name>
        <dbReference type="ChEBI" id="CHEBI:60240"/>
        <label>1</label>
    </ligand>
</feature>
<sequence length="271" mass="29964">MSLRVKDICSIMNSIAPKELSESYDNVGLMIGNPEDNVSSVLVALDCTLAVIEEAKKKDCNFIFTHHPLLFRKPSSITTETLLGKKIMNLIKDDINLYSSHTNLDSVEGGLNDTLVDILGFSNSTVIESSLVEGFNDGNSGIGRIVILKEKIQLCELCNLVKQKLNLTHLTYVGEDENFIEKIALINGSGTDYMDISRKLGVDCIITGDVTYHYASDYREMGISVIDAGHFGTEWTALKKIASILKNEIDRLGHDNSVLLSEVVIDPYKMK</sequence>
<dbReference type="SUPFAM" id="SSF102705">
    <property type="entry name" value="NIF3 (NGG1p interacting factor 3)-like"/>
    <property type="match status" value="1"/>
</dbReference>
<evidence type="ECO:0000313" key="5">
    <source>
        <dbReference type="EMBL" id="AJA52344.1"/>
    </source>
</evidence>
<gene>
    <name evidence="5" type="ORF">CLPA_c22860</name>
    <name evidence="6" type="ORF">CP6013_00893</name>
</gene>
<comment type="similarity">
    <text evidence="1">Belongs to the GTP cyclohydrolase I type 2/NIF3 family.</text>
</comment>
<name>A0A0H3J351_CLOPA</name>
<keyword evidence="3 4" id="KW-0479">Metal-binding</keyword>
<feature type="binding site" evidence="4">
    <location>
        <position position="230"/>
    </location>
    <ligand>
        <name>a divalent metal cation</name>
        <dbReference type="ChEBI" id="CHEBI:60240"/>
        <label>1</label>
    </ligand>
</feature>
<dbReference type="PATRIC" id="fig|1262449.3.peg.704"/>
<dbReference type="Gene3D" id="3.40.1390.30">
    <property type="entry name" value="NIF3 (NGG1p interacting factor 3)-like"/>
    <property type="match status" value="2"/>
</dbReference>
<dbReference type="FunFam" id="3.40.1390.30:FF:000001">
    <property type="entry name" value="GTP cyclohydrolase 1 type 2"/>
    <property type="match status" value="1"/>
</dbReference>
<dbReference type="KEGG" id="cpae:CPAST_c22860"/>
<dbReference type="AlphaFoldDB" id="A0A0H3J351"/>
<dbReference type="Pfam" id="PF01784">
    <property type="entry name" value="DUF34_NIF3"/>
    <property type="match status" value="1"/>
</dbReference>
<dbReference type="PANTHER" id="PTHR13799:SF14">
    <property type="entry name" value="GTP CYCLOHYDROLASE 1 TYPE 2 HOMOLOG"/>
    <property type="match status" value="1"/>
</dbReference>
<dbReference type="Proteomes" id="UP000028042">
    <property type="component" value="Unassembled WGS sequence"/>
</dbReference>
<dbReference type="EMBL" id="JPGY02000001">
    <property type="protein sequence ID" value="KRU11646.1"/>
    <property type="molecule type" value="Genomic_DNA"/>
</dbReference>
<dbReference type="GO" id="GO:0016787">
    <property type="term" value="F:hydrolase activity"/>
    <property type="evidence" value="ECO:0007669"/>
    <property type="project" value="UniProtKB-KW"/>
</dbReference>
<dbReference type="eggNOG" id="COG0327">
    <property type="taxonomic scope" value="Bacteria"/>
</dbReference>
<dbReference type="GO" id="GO:0005737">
    <property type="term" value="C:cytoplasm"/>
    <property type="evidence" value="ECO:0007669"/>
    <property type="project" value="TreeGrafter"/>
</dbReference>